<evidence type="ECO:0000313" key="2">
    <source>
        <dbReference type="Proteomes" id="UP000266861"/>
    </source>
</evidence>
<accession>A0A397J2P5</accession>
<reference evidence="1 2" key="1">
    <citation type="submission" date="2018-08" db="EMBL/GenBank/DDBJ databases">
        <title>Genome and evolution of the arbuscular mycorrhizal fungus Diversispora epigaea (formerly Glomus versiforme) and its bacterial endosymbionts.</title>
        <authorList>
            <person name="Sun X."/>
            <person name="Fei Z."/>
            <person name="Harrison M."/>
        </authorList>
    </citation>
    <scope>NUCLEOTIDE SEQUENCE [LARGE SCALE GENOMIC DNA]</scope>
    <source>
        <strain evidence="1 2">IT104</strain>
    </source>
</reference>
<organism evidence="1 2">
    <name type="scientific">Diversispora epigaea</name>
    <dbReference type="NCBI Taxonomy" id="1348612"/>
    <lineage>
        <taxon>Eukaryota</taxon>
        <taxon>Fungi</taxon>
        <taxon>Fungi incertae sedis</taxon>
        <taxon>Mucoromycota</taxon>
        <taxon>Glomeromycotina</taxon>
        <taxon>Glomeromycetes</taxon>
        <taxon>Diversisporales</taxon>
        <taxon>Diversisporaceae</taxon>
        <taxon>Diversispora</taxon>
    </lineage>
</organism>
<dbReference type="Proteomes" id="UP000266861">
    <property type="component" value="Unassembled WGS sequence"/>
</dbReference>
<keyword evidence="2" id="KW-1185">Reference proteome</keyword>
<gene>
    <name evidence="1" type="ORF">Glove_123g3</name>
</gene>
<comment type="caution">
    <text evidence="1">The sequence shown here is derived from an EMBL/GenBank/DDBJ whole genome shotgun (WGS) entry which is preliminary data.</text>
</comment>
<dbReference type="EMBL" id="PQFF01000115">
    <property type="protein sequence ID" value="RHZ81202.1"/>
    <property type="molecule type" value="Genomic_DNA"/>
</dbReference>
<name>A0A397J2P5_9GLOM</name>
<protein>
    <submittedName>
        <fullName evidence="1">Uncharacterized protein</fullName>
    </submittedName>
</protein>
<sequence length="113" mass="13230">MPRKWPKTSSVTVFSQVKEYENVFHVDNGLLFFIEDLIEAFANADIPLEKINLLLPFFKKHLKEGGAIPQASTLRQIYLPKVFNKHQENLKLFFDSKPISIIRKFFITKTFEV</sequence>
<proteinExistence type="predicted"/>
<dbReference type="OrthoDB" id="2407789at2759"/>
<dbReference type="AlphaFoldDB" id="A0A397J2P5"/>
<evidence type="ECO:0000313" key="1">
    <source>
        <dbReference type="EMBL" id="RHZ81202.1"/>
    </source>
</evidence>